<dbReference type="SUPFAM" id="SSF158791">
    <property type="entry name" value="MgtE N-terminal domain-like"/>
    <property type="match status" value="1"/>
</dbReference>
<feature type="region of interest" description="Disordered" evidence="1">
    <location>
        <begin position="253"/>
        <end position="283"/>
    </location>
</feature>
<organism evidence="2">
    <name type="scientific">Alsobacter sp. KACC 23698</name>
    <dbReference type="NCBI Taxonomy" id="3149229"/>
    <lineage>
        <taxon>Bacteria</taxon>
        <taxon>Pseudomonadati</taxon>
        <taxon>Pseudomonadota</taxon>
        <taxon>Alphaproteobacteria</taxon>
        <taxon>Hyphomicrobiales</taxon>
        <taxon>Alsobacteraceae</taxon>
        <taxon>Alsobacter</taxon>
    </lineage>
</organism>
<feature type="compositionally biased region" description="Basic and acidic residues" evidence="1">
    <location>
        <begin position="78"/>
        <end position="92"/>
    </location>
</feature>
<dbReference type="AlphaFoldDB" id="A0AAU7JAC5"/>
<dbReference type="RefSeq" id="WP_406854082.1">
    <property type="nucleotide sequence ID" value="NZ_CP157484.1"/>
</dbReference>
<accession>A0AAU7JAC5</accession>
<dbReference type="EMBL" id="CP157484">
    <property type="protein sequence ID" value="XBO37260.1"/>
    <property type="molecule type" value="Genomic_DNA"/>
</dbReference>
<dbReference type="InterPro" id="IPR038076">
    <property type="entry name" value="MgtE_N_sf"/>
</dbReference>
<evidence type="ECO:0000313" key="2">
    <source>
        <dbReference type="EMBL" id="XBO37260.1"/>
    </source>
</evidence>
<feature type="region of interest" description="Disordered" evidence="1">
    <location>
        <begin position="58"/>
        <end position="136"/>
    </location>
</feature>
<dbReference type="Gene3D" id="1.25.60.10">
    <property type="entry name" value="MgtE N-terminal domain-like"/>
    <property type="match status" value="1"/>
</dbReference>
<feature type="region of interest" description="Disordered" evidence="1">
    <location>
        <begin position="1"/>
        <end position="21"/>
    </location>
</feature>
<feature type="region of interest" description="Disordered" evidence="1">
    <location>
        <begin position="155"/>
        <end position="193"/>
    </location>
</feature>
<protein>
    <recommendedName>
        <fullName evidence="3">Magnesium transporter MgtE intracellular domain-containing protein</fullName>
    </recommendedName>
</protein>
<feature type="compositionally biased region" description="Basic and acidic residues" evidence="1">
    <location>
        <begin position="58"/>
        <end position="68"/>
    </location>
</feature>
<gene>
    <name evidence="2" type="ORF">ABEG18_16180</name>
</gene>
<evidence type="ECO:0000256" key="1">
    <source>
        <dbReference type="SAM" id="MobiDB-lite"/>
    </source>
</evidence>
<feature type="compositionally biased region" description="Low complexity" evidence="1">
    <location>
        <begin position="164"/>
        <end position="193"/>
    </location>
</feature>
<feature type="compositionally biased region" description="Basic and acidic residues" evidence="1">
    <location>
        <begin position="122"/>
        <end position="136"/>
    </location>
</feature>
<name>A0AAU7JAC5_9HYPH</name>
<sequence>MRNPNRFARGSSPPGAPKRSWGLRLFPAVACAAGALLVLKSIDVMQNPGGRSALAEMAEKRAASKFDPDTTGSTAPAKKKEEKADAKADPKIDPSTAPGSKAVPLDGPQPLSAAEKSLLQRLGDRREQLDDRQRELDTREQLLKAADKKLEAKINELKGLESRPAGQAEPGSGAAPGAAAAAGAPAGSPEQGGLKNIVTMYEAMKPKDAAKVFDRLDLKVLVPVVNAMNPRKMSEVLAAMSPEAAERLTVELAKPSLRGGPPQAGSREALPAGELQAIEPRKP</sequence>
<proteinExistence type="predicted"/>
<evidence type="ECO:0008006" key="3">
    <source>
        <dbReference type="Google" id="ProtNLM"/>
    </source>
</evidence>
<reference evidence="2" key="1">
    <citation type="submission" date="2024-05" db="EMBL/GenBank/DDBJ databases">
        <authorList>
            <person name="Kim S."/>
            <person name="Heo J."/>
            <person name="Choi H."/>
            <person name="Choi Y."/>
            <person name="Kwon S.-W."/>
            <person name="Kim Y."/>
        </authorList>
    </citation>
    <scope>NUCLEOTIDE SEQUENCE</scope>
    <source>
        <strain evidence="2">KACC 23698</strain>
    </source>
</reference>